<accession>A0A918X1U3</accession>
<reference evidence="1" key="2">
    <citation type="submission" date="2020-09" db="EMBL/GenBank/DDBJ databases">
        <authorList>
            <person name="Sun Q."/>
            <person name="Ohkuma M."/>
        </authorList>
    </citation>
    <scope>NUCLEOTIDE SEQUENCE</scope>
    <source>
        <strain evidence="1">JCM 4637</strain>
    </source>
</reference>
<dbReference type="AlphaFoldDB" id="A0A918X1U3"/>
<gene>
    <name evidence="1" type="ORF">GCM10010334_52020</name>
</gene>
<comment type="caution">
    <text evidence="1">The sequence shown here is derived from an EMBL/GenBank/DDBJ whole genome shotgun (WGS) entry which is preliminary data.</text>
</comment>
<reference evidence="1" key="1">
    <citation type="journal article" date="2014" name="Int. J. Syst. Evol. Microbiol.">
        <title>Complete genome sequence of Corynebacterium casei LMG S-19264T (=DSM 44701T), isolated from a smear-ripened cheese.</title>
        <authorList>
            <consortium name="US DOE Joint Genome Institute (JGI-PGF)"/>
            <person name="Walter F."/>
            <person name="Albersmeier A."/>
            <person name="Kalinowski J."/>
            <person name="Ruckert C."/>
        </authorList>
    </citation>
    <scope>NUCLEOTIDE SEQUENCE</scope>
    <source>
        <strain evidence="1">JCM 4637</strain>
    </source>
</reference>
<evidence type="ECO:0000313" key="2">
    <source>
        <dbReference type="Proteomes" id="UP000638353"/>
    </source>
</evidence>
<name>A0A918X1U3_9ACTN</name>
<dbReference type="Proteomes" id="UP000638353">
    <property type="component" value="Unassembled WGS sequence"/>
</dbReference>
<dbReference type="EMBL" id="BMVC01000011">
    <property type="protein sequence ID" value="GHD03887.1"/>
    <property type="molecule type" value="Genomic_DNA"/>
</dbReference>
<organism evidence="1 2">
    <name type="scientific">Streptomyces finlayi</name>
    <dbReference type="NCBI Taxonomy" id="67296"/>
    <lineage>
        <taxon>Bacteria</taxon>
        <taxon>Bacillati</taxon>
        <taxon>Actinomycetota</taxon>
        <taxon>Actinomycetes</taxon>
        <taxon>Kitasatosporales</taxon>
        <taxon>Streptomycetaceae</taxon>
        <taxon>Streptomyces</taxon>
    </lineage>
</organism>
<protein>
    <submittedName>
        <fullName evidence="1">Uncharacterized protein</fullName>
    </submittedName>
</protein>
<dbReference type="RefSeq" id="WP_229898203.1">
    <property type="nucleotide sequence ID" value="NZ_BMVC01000011.1"/>
</dbReference>
<evidence type="ECO:0000313" key="1">
    <source>
        <dbReference type="EMBL" id="GHD03887.1"/>
    </source>
</evidence>
<proteinExistence type="predicted"/>
<sequence length="94" mass="9947">MSPNSAEADRVCFSVSPRWLITRAGVSPEPVQDARRSRIDMVLPAHPARHGMPAEPEEVVPLLQGQTQAAGQSGEHLLGGVEASLLPETAAVVD</sequence>